<proteinExistence type="predicted"/>
<protein>
    <submittedName>
        <fullName evidence="1">(rape) hypothetical protein</fullName>
    </submittedName>
</protein>
<accession>A0A816RLJ9</accession>
<organism evidence="1">
    <name type="scientific">Brassica napus</name>
    <name type="common">Rape</name>
    <dbReference type="NCBI Taxonomy" id="3708"/>
    <lineage>
        <taxon>Eukaryota</taxon>
        <taxon>Viridiplantae</taxon>
        <taxon>Streptophyta</taxon>
        <taxon>Embryophyta</taxon>
        <taxon>Tracheophyta</taxon>
        <taxon>Spermatophyta</taxon>
        <taxon>Magnoliopsida</taxon>
        <taxon>eudicotyledons</taxon>
        <taxon>Gunneridae</taxon>
        <taxon>Pentapetalae</taxon>
        <taxon>rosids</taxon>
        <taxon>malvids</taxon>
        <taxon>Brassicales</taxon>
        <taxon>Brassicaceae</taxon>
        <taxon>Brassiceae</taxon>
        <taxon>Brassica</taxon>
    </lineage>
</organism>
<dbReference type="Proteomes" id="UP001295469">
    <property type="component" value="Chromosome C01"/>
</dbReference>
<reference evidence="1" key="1">
    <citation type="submission" date="2021-01" db="EMBL/GenBank/DDBJ databases">
        <authorList>
            <consortium name="Genoscope - CEA"/>
            <person name="William W."/>
        </authorList>
    </citation>
    <scope>NUCLEOTIDE SEQUENCE</scope>
</reference>
<dbReference type="EMBL" id="HG994365">
    <property type="protein sequence ID" value="CAF2072889.1"/>
    <property type="molecule type" value="Genomic_DNA"/>
</dbReference>
<sequence length="52" mass="6011">MIIDIEFGEFLGFSMIIEFENKVAITSLSSLNTLRKITKKYRLVPEEVGEFL</sequence>
<dbReference type="AlphaFoldDB" id="A0A816RLJ9"/>
<gene>
    <name evidence="1" type="ORF">DARMORV10_C01P26160.1</name>
</gene>
<name>A0A816RLJ9_BRANA</name>
<evidence type="ECO:0000313" key="1">
    <source>
        <dbReference type="EMBL" id="CAF2072889.1"/>
    </source>
</evidence>